<reference evidence="2 3" key="1">
    <citation type="submission" date="2021-03" db="EMBL/GenBank/DDBJ databases">
        <title>Genomic Encyclopedia of Type Strains, Phase IV (KMG-IV): sequencing the most valuable type-strain genomes for metagenomic binning, comparative biology and taxonomic classification.</title>
        <authorList>
            <person name="Goeker M."/>
        </authorList>
    </citation>
    <scope>NUCLEOTIDE SEQUENCE [LARGE SCALE GENOMIC DNA]</scope>
    <source>
        <strain evidence="2 3">DSM 101872</strain>
    </source>
</reference>
<protein>
    <submittedName>
        <fullName evidence="2">Transcriptional regulator with XRE-family HTH domain</fullName>
    </submittedName>
</protein>
<sequence length="115" mass="12957">MVDNTVFDRIKKLAERHGKSIVDVEAELGLSKNYLYKWKKSSPSSDKLTKVADYFKTSTDYLLGRTDDPSPASKPSVTSTDLDNMLDNARAFNGKPMTDHDREKARNILKALFAD</sequence>
<feature type="domain" description="HTH cro/C1-type" evidence="1">
    <location>
        <begin position="10"/>
        <end position="62"/>
    </location>
</feature>
<dbReference type="InterPro" id="IPR001387">
    <property type="entry name" value="Cro/C1-type_HTH"/>
</dbReference>
<proteinExistence type="predicted"/>
<evidence type="ECO:0000259" key="1">
    <source>
        <dbReference type="PROSITE" id="PS50943"/>
    </source>
</evidence>
<organism evidence="2 3">
    <name type="scientific">Lactobacillus colini</name>
    <dbReference type="NCBI Taxonomy" id="1819254"/>
    <lineage>
        <taxon>Bacteria</taxon>
        <taxon>Bacillati</taxon>
        <taxon>Bacillota</taxon>
        <taxon>Bacilli</taxon>
        <taxon>Lactobacillales</taxon>
        <taxon>Lactobacillaceae</taxon>
        <taxon>Lactobacillus</taxon>
    </lineage>
</organism>
<dbReference type="InterPro" id="IPR010982">
    <property type="entry name" value="Lambda_DNA-bd_dom_sf"/>
</dbReference>
<evidence type="ECO:0000313" key="2">
    <source>
        <dbReference type="EMBL" id="MBP2058633.1"/>
    </source>
</evidence>
<dbReference type="SUPFAM" id="SSF47413">
    <property type="entry name" value="lambda repressor-like DNA-binding domains"/>
    <property type="match status" value="1"/>
</dbReference>
<dbReference type="Gene3D" id="1.10.260.40">
    <property type="entry name" value="lambda repressor-like DNA-binding domains"/>
    <property type="match status" value="1"/>
</dbReference>
<dbReference type="Proteomes" id="UP001519292">
    <property type="component" value="Unassembled WGS sequence"/>
</dbReference>
<dbReference type="CDD" id="cd00093">
    <property type="entry name" value="HTH_XRE"/>
    <property type="match status" value="1"/>
</dbReference>
<dbReference type="PROSITE" id="PS50943">
    <property type="entry name" value="HTH_CROC1"/>
    <property type="match status" value="1"/>
</dbReference>
<accession>A0ABS4MGA9</accession>
<dbReference type="SMART" id="SM00530">
    <property type="entry name" value="HTH_XRE"/>
    <property type="match status" value="1"/>
</dbReference>
<name>A0ABS4MGA9_9LACO</name>
<gene>
    <name evidence="2" type="ORF">J2Z60_001821</name>
</gene>
<dbReference type="RefSeq" id="WP_209687364.1">
    <property type="nucleotide sequence ID" value="NZ_JAGGLU010000012.1"/>
</dbReference>
<dbReference type="Pfam" id="PF01381">
    <property type="entry name" value="HTH_3"/>
    <property type="match status" value="1"/>
</dbReference>
<keyword evidence="3" id="KW-1185">Reference proteome</keyword>
<comment type="caution">
    <text evidence="2">The sequence shown here is derived from an EMBL/GenBank/DDBJ whole genome shotgun (WGS) entry which is preliminary data.</text>
</comment>
<dbReference type="EMBL" id="JAGGLU010000012">
    <property type="protein sequence ID" value="MBP2058633.1"/>
    <property type="molecule type" value="Genomic_DNA"/>
</dbReference>
<evidence type="ECO:0000313" key="3">
    <source>
        <dbReference type="Proteomes" id="UP001519292"/>
    </source>
</evidence>